<dbReference type="GO" id="GO:0004445">
    <property type="term" value="F:inositol-polyphosphate 5-phosphatase activity"/>
    <property type="evidence" value="ECO:0007669"/>
    <property type="project" value="UniProtKB-EC"/>
</dbReference>
<sequence length="389" mass="45131">METYIDVLLVTANVGSLFDNTVRIHKPRFVALHFQEVGGKDYMDNMGHAENFFWNIESSEEMRDFDRVCVYVDNHFKNVDSFTALGSMYFIHKSLKNIYQYDFNVKDFKAVSGHKYVGSLDGVTTVEKEKFLSRLCYLVNIWCTIHSSFKWSRKGFMRTRWIIHNQGLDLINVHLFHDASNLIACNASPSIYSANRQKALRYVINRITDSSYTPLPFFLFGDFNFRLDTLSLVQNLSTSAEVQTVMKDCSNDVEKIICEEKDNEHKVLLHIETKMFAYLHQAVFREDNGRALLKYDKEITAFHDVITEEEILFPPSYPYSEDYTKPTQYMNTRCPSWCDRILMSHTAKDVIHRSNDGESRVVYNALGPNVCMGDHKPVFLSFALKTNGH</sequence>
<feature type="domain" description="Inositol polyphosphate-related phosphatase" evidence="3">
    <location>
        <begin position="3"/>
        <end position="389"/>
    </location>
</feature>
<keyword evidence="5" id="KW-1185">Reference proteome</keyword>
<dbReference type="Bgee" id="ENSELUG00000017062">
    <property type="expression patterns" value="Expressed in spleen and 15 other cell types or tissues"/>
</dbReference>
<evidence type="ECO:0000256" key="2">
    <source>
        <dbReference type="ARBA" id="ARBA00023599"/>
    </source>
</evidence>
<dbReference type="GeneTree" id="ENSGT00390000015226"/>
<reference evidence="4" key="4">
    <citation type="submission" date="2025-09" db="UniProtKB">
        <authorList>
            <consortium name="Ensembl"/>
        </authorList>
    </citation>
    <scope>IDENTIFICATION</scope>
</reference>
<name>A0A3P9A9T0_ESOLU</name>
<dbReference type="PANTHER" id="PTHR12997">
    <property type="entry name" value="TYPE I INOSITOL-1,4,5-TRISPHOSPHATE 5-PHOSPHATASE"/>
    <property type="match status" value="1"/>
</dbReference>
<reference evidence="4" key="3">
    <citation type="submission" date="2025-08" db="UniProtKB">
        <authorList>
            <consortium name="Ensembl"/>
        </authorList>
    </citation>
    <scope>IDENTIFICATION</scope>
</reference>
<evidence type="ECO:0000313" key="5">
    <source>
        <dbReference type="Proteomes" id="UP000265140"/>
    </source>
</evidence>
<evidence type="ECO:0000256" key="1">
    <source>
        <dbReference type="ARBA" id="ARBA00012997"/>
    </source>
</evidence>
<dbReference type="AlphaFoldDB" id="A0A3P9A9T0"/>
<reference evidence="4" key="2">
    <citation type="submission" date="2020-02" db="EMBL/GenBank/DDBJ databases">
        <title>Esox lucius (northern pike) genome, fEsoLuc1, primary haplotype.</title>
        <authorList>
            <person name="Myers G."/>
            <person name="Karagic N."/>
            <person name="Meyer A."/>
            <person name="Pippel M."/>
            <person name="Reichard M."/>
            <person name="Winkler S."/>
            <person name="Tracey A."/>
            <person name="Sims Y."/>
            <person name="Howe K."/>
            <person name="Rhie A."/>
            <person name="Formenti G."/>
            <person name="Durbin R."/>
            <person name="Fedrigo O."/>
            <person name="Jarvis E.D."/>
        </authorList>
    </citation>
    <scope>NUCLEOTIDE SEQUENCE [LARGE SCALE GENOMIC DNA]</scope>
</reference>
<dbReference type="Pfam" id="PF22669">
    <property type="entry name" value="Exo_endo_phos2"/>
    <property type="match status" value="1"/>
</dbReference>
<comment type="similarity">
    <text evidence="2">Belongs to the inositol 1,4,5-trisphosphate 5-phosphatase type I family.</text>
</comment>
<dbReference type="InterPro" id="IPR039737">
    <property type="entry name" value="INPP5A"/>
</dbReference>
<dbReference type="Proteomes" id="UP000265140">
    <property type="component" value="Chromosome 13"/>
</dbReference>
<protein>
    <recommendedName>
        <fullName evidence="1">inositol-polyphosphate 5-phosphatase</fullName>
        <ecNumber evidence="1">3.1.3.56</ecNumber>
    </recommendedName>
</protein>
<organism evidence="4 5">
    <name type="scientific">Esox lucius</name>
    <name type="common">Northern pike</name>
    <dbReference type="NCBI Taxonomy" id="8010"/>
    <lineage>
        <taxon>Eukaryota</taxon>
        <taxon>Metazoa</taxon>
        <taxon>Chordata</taxon>
        <taxon>Craniata</taxon>
        <taxon>Vertebrata</taxon>
        <taxon>Euteleostomi</taxon>
        <taxon>Actinopterygii</taxon>
        <taxon>Neopterygii</taxon>
        <taxon>Teleostei</taxon>
        <taxon>Protacanthopterygii</taxon>
        <taxon>Esociformes</taxon>
        <taxon>Esocidae</taxon>
        <taxon>Esox</taxon>
    </lineage>
</organism>
<dbReference type="Gene3D" id="3.60.10.10">
    <property type="entry name" value="Endonuclease/exonuclease/phosphatase"/>
    <property type="match status" value="1"/>
</dbReference>
<dbReference type="SMART" id="SM00128">
    <property type="entry name" value="IPPc"/>
    <property type="match status" value="1"/>
</dbReference>
<dbReference type="InterPro" id="IPR036691">
    <property type="entry name" value="Endo/exonu/phosph_ase_sf"/>
</dbReference>
<proteinExistence type="inferred from homology"/>
<dbReference type="InParanoid" id="A0A3P9A9T0"/>
<reference evidence="5" key="1">
    <citation type="journal article" date="2014" name="PLoS ONE">
        <title>The genome and linkage map of the northern pike (Esox lucius): conserved synteny revealed between the salmonid sister group and the Neoteleostei.</title>
        <authorList>
            <person name="Rondeau E.B."/>
            <person name="Minkley D.R."/>
            <person name="Leong J.S."/>
            <person name="Messmer A.M."/>
            <person name="Jantzen J.R."/>
            <person name="von Schalburg K.R."/>
            <person name="Lemon C."/>
            <person name="Bird N.H."/>
            <person name="Koop B.F."/>
        </authorList>
    </citation>
    <scope>NUCLEOTIDE SEQUENCE</scope>
</reference>
<evidence type="ECO:0000313" key="4">
    <source>
        <dbReference type="Ensembl" id="ENSELUP00000037384.2"/>
    </source>
</evidence>
<evidence type="ECO:0000259" key="3">
    <source>
        <dbReference type="SMART" id="SM00128"/>
    </source>
</evidence>
<dbReference type="OMA" id="YPYSEDH"/>
<dbReference type="GO" id="GO:0046856">
    <property type="term" value="P:phosphatidylinositol dephosphorylation"/>
    <property type="evidence" value="ECO:0007669"/>
    <property type="project" value="InterPro"/>
</dbReference>
<dbReference type="PANTHER" id="PTHR12997:SF9">
    <property type="entry name" value="INOSITOL-POLYPHOSPHATE 5-PHOSPHATASE"/>
    <property type="match status" value="1"/>
</dbReference>
<dbReference type="InterPro" id="IPR000300">
    <property type="entry name" value="IPPc"/>
</dbReference>
<dbReference type="SUPFAM" id="SSF56219">
    <property type="entry name" value="DNase I-like"/>
    <property type="match status" value="1"/>
</dbReference>
<accession>A0A3P9A9T0</accession>
<dbReference type="Ensembl" id="ENSELUT00000026880.3">
    <property type="protein sequence ID" value="ENSELUP00000037384.2"/>
    <property type="gene ID" value="ENSELUG00000017062.3"/>
</dbReference>
<dbReference type="EC" id="3.1.3.56" evidence="1"/>
<dbReference type="STRING" id="8010.ENSELUP00000037384"/>